<gene>
    <name evidence="1" type="ORF">QQF64_026142</name>
</gene>
<comment type="caution">
    <text evidence="1">The sequence shown here is derived from an EMBL/GenBank/DDBJ whole genome shotgun (WGS) entry which is preliminary data.</text>
</comment>
<evidence type="ECO:0000313" key="1">
    <source>
        <dbReference type="EMBL" id="KAL1279469.1"/>
    </source>
</evidence>
<dbReference type="EMBL" id="JAYMGO010000003">
    <property type="protein sequence ID" value="KAL1279469.1"/>
    <property type="molecule type" value="Genomic_DNA"/>
</dbReference>
<accession>A0ABR3NRB1</accession>
<name>A0ABR3NRB1_9TELE</name>
<dbReference type="Proteomes" id="UP001558613">
    <property type="component" value="Unassembled WGS sequence"/>
</dbReference>
<evidence type="ECO:0000313" key="2">
    <source>
        <dbReference type="Proteomes" id="UP001558613"/>
    </source>
</evidence>
<organism evidence="1 2">
    <name type="scientific">Cirrhinus molitorella</name>
    <name type="common">mud carp</name>
    <dbReference type="NCBI Taxonomy" id="172907"/>
    <lineage>
        <taxon>Eukaryota</taxon>
        <taxon>Metazoa</taxon>
        <taxon>Chordata</taxon>
        <taxon>Craniata</taxon>
        <taxon>Vertebrata</taxon>
        <taxon>Euteleostomi</taxon>
        <taxon>Actinopterygii</taxon>
        <taxon>Neopterygii</taxon>
        <taxon>Teleostei</taxon>
        <taxon>Ostariophysi</taxon>
        <taxon>Cypriniformes</taxon>
        <taxon>Cyprinidae</taxon>
        <taxon>Labeoninae</taxon>
        <taxon>Labeonini</taxon>
        <taxon>Cirrhinus</taxon>
    </lineage>
</organism>
<reference evidence="1 2" key="1">
    <citation type="submission" date="2023-09" db="EMBL/GenBank/DDBJ databases">
        <authorList>
            <person name="Wang M."/>
        </authorList>
    </citation>
    <scope>NUCLEOTIDE SEQUENCE [LARGE SCALE GENOMIC DNA]</scope>
    <source>
        <strain evidence="1">GT-2023</strain>
        <tissue evidence="1">Liver</tissue>
    </source>
</reference>
<keyword evidence="2" id="KW-1185">Reference proteome</keyword>
<proteinExistence type="predicted"/>
<sequence length="114" mass="13117">MPYSSPGLYASGDNSSQWTRPKIRLTPISLPKFSGDRRGYWRWKAEWESIQAQAEPTGSRECKKLHLLDSISESVKSELRLLHCRDANDIFRELENCYADKAQTAEEIVLELQS</sequence>
<protein>
    <submittedName>
        <fullName evidence="1">Uncharacterized protein</fullName>
    </submittedName>
</protein>